<dbReference type="AlphaFoldDB" id="A0A3E5ESH6"/>
<name>A0A3E5ESH6_9FIRM</name>
<feature type="transmembrane region" description="Helical" evidence="6">
    <location>
        <begin position="236"/>
        <end position="257"/>
    </location>
</feature>
<feature type="transmembrane region" description="Helical" evidence="6">
    <location>
        <begin position="156"/>
        <end position="175"/>
    </location>
</feature>
<evidence type="ECO:0000256" key="2">
    <source>
        <dbReference type="ARBA" id="ARBA00022448"/>
    </source>
</evidence>
<organism evidence="8 10">
    <name type="scientific">Dorea formicigenerans</name>
    <dbReference type="NCBI Taxonomy" id="39486"/>
    <lineage>
        <taxon>Bacteria</taxon>
        <taxon>Bacillati</taxon>
        <taxon>Bacillota</taxon>
        <taxon>Clostridia</taxon>
        <taxon>Lachnospirales</taxon>
        <taxon>Lachnospiraceae</taxon>
        <taxon>Dorea</taxon>
    </lineage>
</organism>
<dbReference type="PANTHER" id="PTHR23508:SF10">
    <property type="entry name" value="CARBOXYLIC ACID TRANSPORTER PROTEIN HOMOLOG"/>
    <property type="match status" value="1"/>
</dbReference>
<dbReference type="Proteomes" id="UP000285652">
    <property type="component" value="Unassembled WGS sequence"/>
</dbReference>
<evidence type="ECO:0000313" key="11">
    <source>
        <dbReference type="Proteomes" id="UP000285652"/>
    </source>
</evidence>
<gene>
    <name evidence="9" type="ORF">DWZ24_10580</name>
    <name evidence="8" type="ORF">DXB36_07030</name>
</gene>
<proteinExistence type="predicted"/>
<keyword evidence="2" id="KW-0813">Transport</keyword>
<dbReference type="RefSeq" id="WP_117606363.1">
    <property type="nucleotide sequence ID" value="NZ_QRQQ01000009.1"/>
</dbReference>
<keyword evidence="5 6" id="KW-0472">Membrane</keyword>
<dbReference type="PANTHER" id="PTHR23508">
    <property type="entry name" value="CARBOXYLIC ACID TRANSPORTER PROTEIN HOMOLOG"/>
    <property type="match status" value="1"/>
</dbReference>
<feature type="transmembrane region" description="Helical" evidence="6">
    <location>
        <begin position="269"/>
        <end position="293"/>
    </location>
</feature>
<dbReference type="GO" id="GO:0005886">
    <property type="term" value="C:plasma membrane"/>
    <property type="evidence" value="ECO:0007669"/>
    <property type="project" value="UniProtKB-SubCell"/>
</dbReference>
<evidence type="ECO:0000313" key="8">
    <source>
        <dbReference type="EMBL" id="RGN91484.1"/>
    </source>
</evidence>
<comment type="subcellular location">
    <subcellularLocation>
        <location evidence="1">Cell membrane</location>
        <topology evidence="1">Multi-pass membrane protein</topology>
    </subcellularLocation>
</comment>
<dbReference type="GO" id="GO:0046943">
    <property type="term" value="F:carboxylic acid transmembrane transporter activity"/>
    <property type="evidence" value="ECO:0007669"/>
    <property type="project" value="TreeGrafter"/>
</dbReference>
<dbReference type="InterPro" id="IPR011701">
    <property type="entry name" value="MFS"/>
</dbReference>
<protein>
    <submittedName>
        <fullName evidence="8">MFS transporter</fullName>
    </submittedName>
</protein>
<evidence type="ECO:0000256" key="5">
    <source>
        <dbReference type="ARBA" id="ARBA00023136"/>
    </source>
</evidence>
<accession>A0A3E5ESH6</accession>
<dbReference type="InterPro" id="IPR036259">
    <property type="entry name" value="MFS_trans_sf"/>
</dbReference>
<dbReference type="CDD" id="cd17316">
    <property type="entry name" value="MFS_SV2_like"/>
    <property type="match status" value="1"/>
</dbReference>
<feature type="transmembrane region" description="Helical" evidence="6">
    <location>
        <begin position="329"/>
        <end position="351"/>
    </location>
</feature>
<dbReference type="EMBL" id="QRQQ01000009">
    <property type="protein sequence ID" value="RHN15168.1"/>
    <property type="molecule type" value="Genomic_DNA"/>
</dbReference>
<reference evidence="10 11" key="1">
    <citation type="submission" date="2018-08" db="EMBL/GenBank/DDBJ databases">
        <title>A genome reference for cultivated species of the human gut microbiota.</title>
        <authorList>
            <person name="Zou Y."/>
            <person name="Xue W."/>
            <person name="Luo G."/>
        </authorList>
    </citation>
    <scope>NUCLEOTIDE SEQUENCE [LARGE SCALE GENOMIC DNA]</scope>
    <source>
        <strain evidence="9 11">AF31-13BH</strain>
        <strain evidence="8 10">OM03-2</strain>
    </source>
</reference>
<dbReference type="EMBL" id="QSVB01000006">
    <property type="protein sequence ID" value="RGN91484.1"/>
    <property type="molecule type" value="Genomic_DNA"/>
</dbReference>
<dbReference type="InterPro" id="IPR020846">
    <property type="entry name" value="MFS_dom"/>
</dbReference>
<evidence type="ECO:0000256" key="1">
    <source>
        <dbReference type="ARBA" id="ARBA00004651"/>
    </source>
</evidence>
<feature type="transmembrane region" description="Helical" evidence="6">
    <location>
        <begin position="97"/>
        <end position="114"/>
    </location>
</feature>
<dbReference type="Gene3D" id="1.20.1250.20">
    <property type="entry name" value="MFS general substrate transporter like domains"/>
    <property type="match status" value="2"/>
</dbReference>
<dbReference type="SUPFAM" id="SSF103473">
    <property type="entry name" value="MFS general substrate transporter"/>
    <property type="match status" value="1"/>
</dbReference>
<evidence type="ECO:0000256" key="6">
    <source>
        <dbReference type="SAM" id="Phobius"/>
    </source>
</evidence>
<dbReference type="PROSITE" id="PS50850">
    <property type="entry name" value="MFS"/>
    <property type="match status" value="1"/>
</dbReference>
<evidence type="ECO:0000313" key="9">
    <source>
        <dbReference type="EMBL" id="RHN15168.1"/>
    </source>
</evidence>
<feature type="domain" description="Major facilitator superfamily (MFS) profile" evidence="7">
    <location>
        <begin position="26"/>
        <end position="419"/>
    </location>
</feature>
<dbReference type="Pfam" id="PF07690">
    <property type="entry name" value="MFS_1"/>
    <property type="match status" value="1"/>
</dbReference>
<keyword evidence="4 6" id="KW-1133">Transmembrane helix</keyword>
<feature type="transmembrane region" description="Helical" evidence="6">
    <location>
        <begin position="396"/>
        <end position="414"/>
    </location>
</feature>
<dbReference type="Proteomes" id="UP000260841">
    <property type="component" value="Unassembled WGS sequence"/>
</dbReference>
<feature type="transmembrane region" description="Helical" evidence="6">
    <location>
        <begin position="187"/>
        <end position="205"/>
    </location>
</feature>
<evidence type="ECO:0000259" key="7">
    <source>
        <dbReference type="PROSITE" id="PS50850"/>
    </source>
</evidence>
<keyword evidence="3 6" id="KW-0812">Transmembrane</keyword>
<evidence type="ECO:0000256" key="4">
    <source>
        <dbReference type="ARBA" id="ARBA00022989"/>
    </source>
</evidence>
<evidence type="ECO:0000256" key="3">
    <source>
        <dbReference type="ARBA" id="ARBA00022692"/>
    </source>
</evidence>
<evidence type="ECO:0000313" key="10">
    <source>
        <dbReference type="Proteomes" id="UP000260841"/>
    </source>
</evidence>
<feature type="transmembrane region" description="Helical" evidence="6">
    <location>
        <begin position="25"/>
        <end position="47"/>
    </location>
</feature>
<feature type="transmembrane region" description="Helical" evidence="6">
    <location>
        <begin position="305"/>
        <end position="323"/>
    </location>
</feature>
<feature type="transmembrane region" description="Helical" evidence="6">
    <location>
        <begin position="70"/>
        <end position="90"/>
    </location>
</feature>
<sequence length="423" mass="45482">MAQEKELKNSDIILGKDISNVRRGLAFFSVALIYFFYCYNFMVGTFIKPTMIAEAVNGGFGFTLKQSEEIFAVMSFGTIPGTFLFGMLSTRIGKKKTLIGIALLIALTTYIPLLSPTNMVLWKAARFCTGVVLGGVFGCAMPLIADMFPTKYRGKLAATLTALFSLAMIFGGKVYGALGDANWKTLMYTAIIPPIVGAILAIIFVPDDTAYTKELLEKGKETGEKISYLGMYKGKYLWIGLGTILLSGANFTAYSAFSNNATTYLVTNIGMTAAIAGAIYSLQGIGQLVGYFVWGSIADKFGRKVPLIGMALSAVFVFIYTRLGGDNITGFYLMSVLIGFAVGYSGAWGAYYTELFPSKYRALSSGMSFNGGRIISTFAIPAIAGTASGSLGMMPIFYIAVAVFAAGTVVWAILPETLEKNKK</sequence>
<comment type="caution">
    <text evidence="8">The sequence shown here is derived from an EMBL/GenBank/DDBJ whole genome shotgun (WGS) entry which is preliminary data.</text>
</comment>